<evidence type="ECO:0000313" key="9">
    <source>
        <dbReference type="Proteomes" id="UP000594262"/>
    </source>
</evidence>
<protein>
    <recommendedName>
        <fullName evidence="10">Arf-GAP with Rho-GAP domain, ANK repeat and PH domain-containing protein 1</fullName>
    </recommendedName>
</protein>
<dbReference type="InterPro" id="IPR001660">
    <property type="entry name" value="SAM"/>
</dbReference>
<feature type="domain" description="Ras-associating" evidence="6">
    <location>
        <begin position="1105"/>
        <end position="1172"/>
    </location>
</feature>
<dbReference type="InterPro" id="IPR038508">
    <property type="entry name" value="ArfGAP_dom_sf"/>
</dbReference>
<dbReference type="Proteomes" id="UP000594262">
    <property type="component" value="Unplaced"/>
</dbReference>
<dbReference type="Pfam" id="PF00536">
    <property type="entry name" value="SAM_1"/>
    <property type="match status" value="1"/>
</dbReference>
<dbReference type="Pfam" id="PF00169">
    <property type="entry name" value="PH"/>
    <property type="match status" value="1"/>
</dbReference>
<dbReference type="SMART" id="SM00324">
    <property type="entry name" value="RhoGAP"/>
    <property type="match status" value="1"/>
</dbReference>
<evidence type="ECO:0000256" key="2">
    <source>
        <dbReference type="PROSITE-ProRule" id="PRU00288"/>
    </source>
</evidence>
<dbReference type="InterPro" id="IPR011993">
    <property type="entry name" value="PH-like_dom_sf"/>
</dbReference>
<evidence type="ECO:0000256" key="3">
    <source>
        <dbReference type="SAM" id="MobiDB-lite"/>
    </source>
</evidence>
<evidence type="ECO:0000256" key="1">
    <source>
        <dbReference type="ARBA" id="ARBA00022468"/>
    </source>
</evidence>
<accession>A0A7M5UD37</accession>
<dbReference type="GO" id="GO:0007165">
    <property type="term" value="P:signal transduction"/>
    <property type="evidence" value="ECO:0007669"/>
    <property type="project" value="InterPro"/>
</dbReference>
<feature type="compositionally biased region" description="Basic and acidic residues" evidence="3">
    <location>
        <begin position="333"/>
        <end position="342"/>
    </location>
</feature>
<dbReference type="PANTHER" id="PTHR45899:SF2">
    <property type="entry name" value="RHO GTPASE ACTIVATING PROTEIN AT 15B, ISOFORM C"/>
    <property type="match status" value="1"/>
</dbReference>
<feature type="region of interest" description="Disordered" evidence="3">
    <location>
        <begin position="178"/>
        <end position="342"/>
    </location>
</feature>
<keyword evidence="2" id="KW-0862">Zinc</keyword>
<dbReference type="Pfam" id="PF00620">
    <property type="entry name" value="RhoGAP"/>
    <property type="match status" value="1"/>
</dbReference>
<evidence type="ECO:0008006" key="10">
    <source>
        <dbReference type="Google" id="ProtNLM"/>
    </source>
</evidence>
<dbReference type="SUPFAM" id="SSF50729">
    <property type="entry name" value="PH domain-like"/>
    <property type="match status" value="4"/>
</dbReference>
<feature type="domain" description="PH" evidence="4">
    <location>
        <begin position="322"/>
        <end position="419"/>
    </location>
</feature>
<sequence>MESVEVFLTRLKLEQYIENLHVNGIFHVNEITEQVLSKCGIEKIGHQKRILTELAKLNFSDSPEMNHSTIAETNDAPALPPKRSATATSRTIHKTPPTPPRRSVSTRPVRPPPRTSASVARGGSLPKGAKLNNENYFVINAAPAPPINTNINNTEVTNPTLPPQIPPRIDIGEAQQIENNNNGLSPKRRAPPPPTPNHRNEKGEPTTGILIEVDPPESPIASPPLSPPVPAPRTRAKVLPTVQFEEVVAKTEPDTTHSEDEASDDDIFPPEDDDDSPSESESKVLTISMRENTKTFERLLSENTIPRTESEKRDNRKSRFLTSGKKGYLHKKGGQDGKKPPQKRWVEFDGIELKYFKEKGDDPRQIIPVSRMMDVQAQPDAKKPTFHLLTPNRKFTFFDNNGDLNETSVWMQCLMEAILNKPDVPCLVGGQMSDPDMEGWLLKQGHGVLVQDFKRRYVAIKDDKLCYYNSFSHFEEDLPIFKLQMSLASLKEDVSRRRLLLSYHTQRTYVFEVPPKDSYEQWKDAIEGSIEKALGDDSVLQILMKDESNLRCADCGTTKNVNWASIKCLVIICKRCCGRHRGYSQKFFLPRSILMDVKIWTNELIEIFKLMGNKNANMLWAAKLPPDEQISPDCSTEERITFLKDKYIHKKYFKLSEHFGLEHELGEALRKAVVTEDLIQTFRLIQSGASVMYIPEESEDKRTPYQLAEDAGQSLQVALLEIYKGNLSIEEWEKEQQEEAARIEEQLRRLPQIQDDNTVYYEKAGELMMKMHEKENWRDARMFQLKEKIIHRSIRTEEGKPRTEEVIDLRQMEEIKALDDQVTFFLQTSSNHSARTYYFKAFTPEDCRSWFTAIKNKQVFEVALDKQEVSADKIPYLVDKCIKYMETNALTDMKTLTQEGIYRKNGSQAQIRDLTKLFNQDAANVRLDISEYYDVHVICGLLKKYLRDLPEPLVTNILYESFLQNTYEGEIEHNERLYRYRDLIKGLPAINLLCLRALILHLHLVVELSSFNLMTMENVSLLFGPIICSCGRTLNQDKLRLEYKVLQDLLTYYKWLFDVDENETKSQEAILKFTKSAAESTVTPTINEGGMQITIYLKNIEDRMLVDSSTRPSDVCAFFIKTHGLDRATNWALFESINDGTFERPLSSKESVYDLALSLSDNGKLIVKENYLLEKLAPHQSASFNSGGVIHFLRDKSSWKKVYLEIKQGMLRVASSKDSSKDIDKFGIVDAQVLLYSGIDLKKKGPANNKFGFMIKVNGSISNTQPRYFCSDQEEIINMFMAVILNLRYPVGIWTDRCSKDFRETEAESNRNSQFWGRQSMVIQQEGAAHRFTEQLQSKRSTLRRLFRT</sequence>
<feature type="domain" description="Arf-GAP" evidence="5">
    <location>
        <begin position="537"/>
        <end position="652"/>
    </location>
</feature>
<dbReference type="GeneID" id="136821270"/>
<dbReference type="SMART" id="SM00454">
    <property type="entry name" value="SAM"/>
    <property type="match status" value="1"/>
</dbReference>
<dbReference type="Gene3D" id="2.30.29.30">
    <property type="entry name" value="Pleckstrin-homology domain (PH domain)/Phosphotyrosine-binding domain (PTB)"/>
    <property type="match status" value="4"/>
</dbReference>
<feature type="compositionally biased region" description="Basic and acidic residues" evidence="3">
    <location>
        <begin position="247"/>
        <end position="260"/>
    </location>
</feature>
<feature type="domain" description="PH" evidence="4">
    <location>
        <begin position="434"/>
        <end position="531"/>
    </location>
</feature>
<dbReference type="InterPro" id="IPR052227">
    <property type="entry name" value="Arf-Rho-GAP_ANK-PH_domain"/>
</dbReference>
<dbReference type="Pfam" id="PF01412">
    <property type="entry name" value="ArfGap"/>
    <property type="match status" value="1"/>
</dbReference>
<proteinExistence type="predicted"/>
<dbReference type="PROSITE" id="PS50115">
    <property type="entry name" value="ARFGAP"/>
    <property type="match status" value="1"/>
</dbReference>
<dbReference type="SMART" id="SM00105">
    <property type="entry name" value="ArfGap"/>
    <property type="match status" value="1"/>
</dbReference>
<dbReference type="GO" id="GO:0005096">
    <property type="term" value="F:GTPase activator activity"/>
    <property type="evidence" value="ECO:0007669"/>
    <property type="project" value="UniProtKB-KW"/>
</dbReference>
<feature type="domain" description="Rho-GAP" evidence="7">
    <location>
        <begin position="862"/>
        <end position="1057"/>
    </location>
</feature>
<evidence type="ECO:0000259" key="5">
    <source>
        <dbReference type="PROSITE" id="PS50115"/>
    </source>
</evidence>
<dbReference type="EnsemblMetazoa" id="CLYHEMT008957.1">
    <property type="protein sequence ID" value="CLYHEMP008957.1"/>
    <property type="gene ID" value="CLYHEMG008957"/>
</dbReference>
<dbReference type="InterPro" id="IPR001164">
    <property type="entry name" value="ArfGAP_dom"/>
</dbReference>
<dbReference type="PANTHER" id="PTHR45899">
    <property type="entry name" value="RHO GTPASE ACTIVATING PROTEIN AT 15B, ISOFORM C"/>
    <property type="match status" value="1"/>
</dbReference>
<dbReference type="Pfam" id="PF21989">
    <property type="entry name" value="RA_2"/>
    <property type="match status" value="1"/>
</dbReference>
<dbReference type="InterPro" id="IPR029071">
    <property type="entry name" value="Ubiquitin-like_domsf"/>
</dbReference>
<dbReference type="InterPro" id="IPR013761">
    <property type="entry name" value="SAM/pointed_sf"/>
</dbReference>
<dbReference type="SUPFAM" id="SSF47769">
    <property type="entry name" value="SAM/Pointed domain"/>
    <property type="match status" value="1"/>
</dbReference>
<dbReference type="PROSITE" id="PS50200">
    <property type="entry name" value="RA"/>
    <property type="match status" value="1"/>
</dbReference>
<keyword evidence="9" id="KW-1185">Reference proteome</keyword>
<dbReference type="InterPro" id="IPR000159">
    <property type="entry name" value="RA_dom"/>
</dbReference>
<dbReference type="GO" id="GO:0008270">
    <property type="term" value="F:zinc ion binding"/>
    <property type="evidence" value="ECO:0007669"/>
    <property type="project" value="UniProtKB-KW"/>
</dbReference>
<dbReference type="PROSITE" id="PS50003">
    <property type="entry name" value="PH_DOMAIN"/>
    <property type="match status" value="3"/>
</dbReference>
<dbReference type="InterPro" id="IPR000198">
    <property type="entry name" value="RhoGAP_dom"/>
</dbReference>
<name>A0A7M5UD37_9CNID</name>
<dbReference type="Gene3D" id="1.10.220.150">
    <property type="entry name" value="Arf GTPase activating protein"/>
    <property type="match status" value="1"/>
</dbReference>
<dbReference type="SUPFAM" id="SSF48350">
    <property type="entry name" value="GTPase activation domain, GAP"/>
    <property type="match status" value="1"/>
</dbReference>
<dbReference type="Gene3D" id="1.10.150.50">
    <property type="entry name" value="Transcription Factor, Ets-1"/>
    <property type="match status" value="1"/>
</dbReference>
<keyword evidence="2" id="KW-0479">Metal-binding</keyword>
<dbReference type="SMART" id="SM00233">
    <property type="entry name" value="PH"/>
    <property type="match status" value="4"/>
</dbReference>
<feature type="compositionally biased region" description="Pro residues" evidence="3">
    <location>
        <begin position="216"/>
        <end position="231"/>
    </location>
</feature>
<dbReference type="InterPro" id="IPR037278">
    <property type="entry name" value="ARFGAP/RecO"/>
</dbReference>
<organism evidence="8 9">
    <name type="scientific">Clytia hemisphaerica</name>
    <dbReference type="NCBI Taxonomy" id="252671"/>
    <lineage>
        <taxon>Eukaryota</taxon>
        <taxon>Metazoa</taxon>
        <taxon>Cnidaria</taxon>
        <taxon>Hydrozoa</taxon>
        <taxon>Hydroidolina</taxon>
        <taxon>Leptothecata</taxon>
        <taxon>Obeliida</taxon>
        <taxon>Clytiidae</taxon>
        <taxon>Clytia</taxon>
    </lineage>
</organism>
<evidence type="ECO:0000313" key="8">
    <source>
        <dbReference type="EnsemblMetazoa" id="CLYHEMP008957.1"/>
    </source>
</evidence>
<dbReference type="OrthoDB" id="6021192at2759"/>
<keyword evidence="1" id="KW-0343">GTPase activation</keyword>
<evidence type="ECO:0000259" key="4">
    <source>
        <dbReference type="PROSITE" id="PS50003"/>
    </source>
</evidence>
<dbReference type="InterPro" id="IPR001849">
    <property type="entry name" value="PH_domain"/>
</dbReference>
<dbReference type="SUPFAM" id="SSF54236">
    <property type="entry name" value="Ubiquitin-like"/>
    <property type="match status" value="1"/>
</dbReference>
<dbReference type="GO" id="GO:0005737">
    <property type="term" value="C:cytoplasm"/>
    <property type="evidence" value="ECO:0007669"/>
    <property type="project" value="TreeGrafter"/>
</dbReference>
<evidence type="ECO:0000259" key="6">
    <source>
        <dbReference type="PROSITE" id="PS50200"/>
    </source>
</evidence>
<dbReference type="SUPFAM" id="SSF57863">
    <property type="entry name" value="ArfGap/RecO-like zinc finger"/>
    <property type="match status" value="1"/>
</dbReference>
<reference evidence="8" key="1">
    <citation type="submission" date="2021-01" db="UniProtKB">
        <authorList>
            <consortium name="EnsemblMetazoa"/>
        </authorList>
    </citation>
    <scope>IDENTIFICATION</scope>
</reference>
<dbReference type="CDD" id="cd00821">
    <property type="entry name" value="PH"/>
    <property type="match status" value="1"/>
</dbReference>
<dbReference type="GO" id="GO:0005547">
    <property type="term" value="F:phosphatidylinositol-3,4,5-trisphosphate binding"/>
    <property type="evidence" value="ECO:0007669"/>
    <property type="project" value="TreeGrafter"/>
</dbReference>
<feature type="domain" description="PH" evidence="4">
    <location>
        <begin position="760"/>
        <end position="859"/>
    </location>
</feature>
<evidence type="ECO:0000259" key="7">
    <source>
        <dbReference type="PROSITE" id="PS50238"/>
    </source>
</evidence>
<dbReference type="PROSITE" id="PS50238">
    <property type="entry name" value="RHOGAP"/>
    <property type="match status" value="1"/>
</dbReference>
<dbReference type="Gene3D" id="1.10.555.10">
    <property type="entry name" value="Rho GTPase activation protein"/>
    <property type="match status" value="1"/>
</dbReference>
<feature type="compositionally biased region" description="Acidic residues" evidence="3">
    <location>
        <begin position="261"/>
        <end position="278"/>
    </location>
</feature>
<dbReference type="Gene3D" id="3.10.20.90">
    <property type="entry name" value="Phosphatidylinositol 3-kinase Catalytic Subunit, Chain A, domain 1"/>
    <property type="match status" value="1"/>
</dbReference>
<keyword evidence="2" id="KW-0863">Zinc-finger</keyword>
<feature type="region of interest" description="Disordered" evidence="3">
    <location>
        <begin position="65"/>
        <end position="129"/>
    </location>
</feature>
<feature type="compositionally biased region" description="Basic and acidic residues" evidence="3">
    <location>
        <begin position="291"/>
        <end position="300"/>
    </location>
</feature>
<dbReference type="RefSeq" id="XP_066933600.1">
    <property type="nucleotide sequence ID" value="XM_067077499.1"/>
</dbReference>
<dbReference type="InterPro" id="IPR008936">
    <property type="entry name" value="Rho_GTPase_activation_prot"/>
</dbReference>